<dbReference type="Gene3D" id="1.10.287.1490">
    <property type="match status" value="2"/>
</dbReference>
<feature type="compositionally biased region" description="Basic and acidic residues" evidence="1">
    <location>
        <begin position="1"/>
        <end position="16"/>
    </location>
</feature>
<feature type="compositionally biased region" description="Basic and acidic residues" evidence="1">
    <location>
        <begin position="63"/>
        <end position="77"/>
    </location>
</feature>
<feature type="compositionally biased region" description="Low complexity" evidence="1">
    <location>
        <begin position="582"/>
        <end position="603"/>
    </location>
</feature>
<dbReference type="EMBL" id="CP141888">
    <property type="protein sequence ID" value="WRT68837.1"/>
    <property type="molecule type" value="Genomic_DNA"/>
</dbReference>
<feature type="compositionally biased region" description="Basic residues" evidence="1">
    <location>
        <begin position="17"/>
        <end position="27"/>
    </location>
</feature>
<dbReference type="SUPFAM" id="SSF46579">
    <property type="entry name" value="Prefoldin"/>
    <property type="match status" value="1"/>
</dbReference>
<feature type="compositionally biased region" description="Polar residues" evidence="1">
    <location>
        <begin position="367"/>
        <end position="376"/>
    </location>
</feature>
<sequence length="797" mass="88302">MSDADAERKAKAERAKKLLAQRQKKKKAEAAGTSPAPTPSSPASTLADAPNLPSARTSLSLDDSVRAEVAAETKEEPVVPDVVPLQAEPKVEGPKDQEVSKIPEDEVEPQQDEKSKKKKKKGKKAKEQEDDGEEKIEEGDAFTKVKDDADNIDPKPVKVSQEKQQSSPEVAVPPSPKPVGTSPPLPAEAPSDNTSKLQETVSLLIFERSDLQNQIADLQSQLSTAKGDSQLLVEGRTLISRLEQDKVELETKLGESEKEAGKSAELEREAERIRKDLDNVESERDVLQSDKERLERELRDVSEKEKERIAELEKALERERTRESGLETEIGRLRQSNTELSTSLEKITTDLESSKESSSLSSKELSDLQSAHSALQKSHEHLTTEHTTLRSTHDELASTHNELKSTYESSSSTVKSLETSVTSLKTELESAKGKLGSITKRADTAEKRRTALQSENDELVKQLEEVRGKVVEAMEEKATMASAVESWETKSKQWEKARLELESEVEVGKTLRSQITSLAEENRSKDETITQLRTIEKKLPQLEKENEDVKNILGERDQTIAKNQLSITEKEAIISQRESTISTQESELSSLRSELETLRSQSSTQPSVHSTQPERTQDDTSADRALEISSLTSQIRELESSLHTSNTRIHSLSKQLTDLTLSHNQIQKERDELVGSFSPSGSRGPSTKSYFLSPKDEYPSSPGVRRIPSGNGGNSAVDAILPPSVRHKRQVSLNALKARMEFTKPLSSPNKLSSLHEDEERPGTLSTDSNGWTKTRKQFGDEIMFCCPACEGDLITL</sequence>
<feature type="compositionally biased region" description="Low complexity" evidence="1">
    <location>
        <begin position="675"/>
        <end position="686"/>
    </location>
</feature>
<feature type="region of interest" description="Disordered" evidence="1">
    <location>
        <begin position="250"/>
        <end position="423"/>
    </location>
</feature>
<feature type="compositionally biased region" description="Low complexity" evidence="1">
    <location>
        <begin position="30"/>
        <end position="50"/>
    </location>
</feature>
<feature type="compositionally biased region" description="Basic and acidic residues" evidence="1">
    <location>
        <begin position="141"/>
        <end position="156"/>
    </location>
</feature>
<feature type="compositionally biased region" description="Low complexity" evidence="1">
    <location>
        <begin position="744"/>
        <end position="753"/>
    </location>
</feature>
<evidence type="ECO:0000256" key="1">
    <source>
        <dbReference type="SAM" id="MobiDB-lite"/>
    </source>
</evidence>
<dbReference type="RefSeq" id="XP_062793576.1">
    <property type="nucleotide sequence ID" value="XM_062937525.1"/>
</dbReference>
<feature type="compositionally biased region" description="Basic and acidic residues" evidence="1">
    <location>
        <begin position="89"/>
        <end position="104"/>
    </location>
</feature>
<feature type="compositionally biased region" description="Polar residues" evidence="1">
    <location>
        <begin position="604"/>
        <end position="614"/>
    </location>
</feature>
<protein>
    <recommendedName>
        <fullName evidence="4">Myosin heavy chain</fullName>
    </recommendedName>
</protein>
<dbReference type="Proteomes" id="UP001329825">
    <property type="component" value="Chromosome 8"/>
</dbReference>
<evidence type="ECO:0008006" key="4">
    <source>
        <dbReference type="Google" id="ProtNLM"/>
    </source>
</evidence>
<dbReference type="GeneID" id="87957948"/>
<evidence type="ECO:0000313" key="3">
    <source>
        <dbReference type="Proteomes" id="UP001329825"/>
    </source>
</evidence>
<accession>A0ABZ1D5G9</accession>
<feature type="compositionally biased region" description="Basic and acidic residues" evidence="1">
    <location>
        <begin position="250"/>
        <end position="332"/>
    </location>
</feature>
<proteinExistence type="predicted"/>
<feature type="region of interest" description="Disordered" evidence="1">
    <location>
        <begin position="673"/>
        <end position="712"/>
    </location>
</feature>
<feature type="region of interest" description="Disordered" evidence="1">
    <location>
        <begin position="576"/>
        <end position="622"/>
    </location>
</feature>
<feature type="region of interest" description="Disordered" evidence="1">
    <location>
        <begin position="744"/>
        <end position="772"/>
    </location>
</feature>
<keyword evidence="3" id="KW-1185">Reference proteome</keyword>
<feature type="region of interest" description="Disordered" evidence="1">
    <location>
        <begin position="1"/>
        <end position="196"/>
    </location>
</feature>
<feature type="compositionally biased region" description="Low complexity" evidence="1">
    <location>
        <begin position="406"/>
        <end position="423"/>
    </location>
</feature>
<feature type="compositionally biased region" description="Acidic residues" evidence="1">
    <location>
        <begin position="128"/>
        <end position="140"/>
    </location>
</feature>
<feature type="compositionally biased region" description="Pro residues" evidence="1">
    <location>
        <begin position="171"/>
        <end position="187"/>
    </location>
</feature>
<dbReference type="PANTHER" id="PTHR18947:SF28">
    <property type="entry name" value="GIRDIN, ISOFORM A"/>
    <property type="match status" value="1"/>
</dbReference>
<feature type="compositionally biased region" description="Basic and acidic residues" evidence="1">
    <location>
        <begin position="377"/>
        <end position="405"/>
    </location>
</feature>
<gene>
    <name evidence="2" type="ORF">IL334_005818</name>
</gene>
<name>A0ABZ1D5G9_9TREE</name>
<organism evidence="2 3">
    <name type="scientific">Kwoniella shivajii</name>
    <dbReference type="NCBI Taxonomy" id="564305"/>
    <lineage>
        <taxon>Eukaryota</taxon>
        <taxon>Fungi</taxon>
        <taxon>Dikarya</taxon>
        <taxon>Basidiomycota</taxon>
        <taxon>Agaricomycotina</taxon>
        <taxon>Tremellomycetes</taxon>
        <taxon>Tremellales</taxon>
        <taxon>Cryptococcaceae</taxon>
        <taxon>Kwoniella</taxon>
    </lineage>
</organism>
<feature type="compositionally biased region" description="Polar residues" evidence="1">
    <location>
        <begin position="334"/>
        <end position="346"/>
    </location>
</feature>
<dbReference type="PANTHER" id="PTHR18947">
    <property type="entry name" value="HOOK PROTEINS"/>
    <property type="match status" value="1"/>
</dbReference>
<reference evidence="2 3" key="1">
    <citation type="submission" date="2024-01" db="EMBL/GenBank/DDBJ databases">
        <title>Comparative genomics of Cryptococcus and Kwoniella reveals pathogenesis evolution and contrasting modes of karyotype evolution via chromosome fusion or intercentromeric recombination.</title>
        <authorList>
            <person name="Coelho M.A."/>
            <person name="David-Palma M."/>
            <person name="Shea T."/>
            <person name="Bowers K."/>
            <person name="McGinley-Smith S."/>
            <person name="Mohammad A.W."/>
            <person name="Gnirke A."/>
            <person name="Yurkov A.M."/>
            <person name="Nowrousian M."/>
            <person name="Sun S."/>
            <person name="Cuomo C.A."/>
            <person name="Heitman J."/>
        </authorList>
    </citation>
    <scope>NUCLEOTIDE SEQUENCE [LARGE SCALE GENOMIC DNA]</scope>
    <source>
        <strain evidence="2">CBS 11374</strain>
    </source>
</reference>
<evidence type="ECO:0000313" key="2">
    <source>
        <dbReference type="EMBL" id="WRT68837.1"/>
    </source>
</evidence>